<evidence type="ECO:0000313" key="1">
    <source>
        <dbReference type="EMBL" id="VDK67201.1"/>
    </source>
</evidence>
<keyword evidence="2" id="KW-1185">Reference proteome</keyword>
<dbReference type="EMBL" id="UYRR01036487">
    <property type="protein sequence ID" value="VDK67201.1"/>
    <property type="molecule type" value="Genomic_DNA"/>
</dbReference>
<evidence type="ECO:0000313" key="2">
    <source>
        <dbReference type="Proteomes" id="UP000267096"/>
    </source>
</evidence>
<sequence length="87" mass="9778">MCEIEARGWLIVVLSVWLALSTARQLFDLVGKLWIPIVFNLFQNVYGTAEVSSRSLSLENLKSCSAILHSVVNIFAHFEGGNEHFQI</sequence>
<reference evidence="3" key="1">
    <citation type="submission" date="2017-02" db="UniProtKB">
        <authorList>
            <consortium name="WormBaseParasite"/>
        </authorList>
    </citation>
    <scope>IDENTIFICATION</scope>
</reference>
<accession>A0A0M3KF77</accession>
<protein>
    <submittedName>
        <fullName evidence="3">Secreted protein</fullName>
    </submittedName>
</protein>
<reference evidence="1 2" key="2">
    <citation type="submission" date="2018-11" db="EMBL/GenBank/DDBJ databases">
        <authorList>
            <consortium name="Pathogen Informatics"/>
        </authorList>
    </citation>
    <scope>NUCLEOTIDE SEQUENCE [LARGE SCALE GENOMIC DNA]</scope>
</reference>
<proteinExistence type="predicted"/>
<dbReference type="WBParaSite" id="ASIM_0001963601-mRNA-1">
    <property type="protein sequence ID" value="ASIM_0001963601-mRNA-1"/>
    <property type="gene ID" value="ASIM_0001963601"/>
</dbReference>
<gene>
    <name evidence="1" type="ORF">ASIM_LOCUS19024</name>
</gene>
<organism evidence="3">
    <name type="scientific">Anisakis simplex</name>
    <name type="common">Herring worm</name>
    <dbReference type="NCBI Taxonomy" id="6269"/>
    <lineage>
        <taxon>Eukaryota</taxon>
        <taxon>Metazoa</taxon>
        <taxon>Ecdysozoa</taxon>
        <taxon>Nematoda</taxon>
        <taxon>Chromadorea</taxon>
        <taxon>Rhabditida</taxon>
        <taxon>Spirurina</taxon>
        <taxon>Ascaridomorpha</taxon>
        <taxon>Ascaridoidea</taxon>
        <taxon>Anisakidae</taxon>
        <taxon>Anisakis</taxon>
        <taxon>Anisakis simplex complex</taxon>
    </lineage>
</organism>
<evidence type="ECO:0000313" key="3">
    <source>
        <dbReference type="WBParaSite" id="ASIM_0001963601-mRNA-1"/>
    </source>
</evidence>
<dbReference type="Proteomes" id="UP000267096">
    <property type="component" value="Unassembled WGS sequence"/>
</dbReference>
<name>A0A0M3KF77_ANISI</name>
<dbReference type="OrthoDB" id="10050321at2759"/>
<dbReference type="AlphaFoldDB" id="A0A0M3KF77"/>